<keyword evidence="2" id="KW-0805">Transcription regulation</keyword>
<comment type="similarity">
    <text evidence="1">Belongs to the LysR transcriptional regulatory family.</text>
</comment>
<dbReference type="Gene3D" id="1.10.10.10">
    <property type="entry name" value="Winged helix-like DNA-binding domain superfamily/Winged helix DNA-binding domain"/>
    <property type="match status" value="1"/>
</dbReference>
<name>A0A059ZVZ5_ACICK</name>
<dbReference type="Gene3D" id="3.40.190.290">
    <property type="match status" value="1"/>
</dbReference>
<evidence type="ECO:0000256" key="1">
    <source>
        <dbReference type="ARBA" id="ARBA00009437"/>
    </source>
</evidence>
<dbReference type="InterPro" id="IPR005119">
    <property type="entry name" value="LysR_subst-bd"/>
</dbReference>
<evidence type="ECO:0000256" key="3">
    <source>
        <dbReference type="ARBA" id="ARBA00023125"/>
    </source>
</evidence>
<gene>
    <name evidence="6" type="ORF">Acaty_c1768</name>
</gene>
<feature type="domain" description="HTH lysR-type" evidence="5">
    <location>
        <begin position="6"/>
        <end position="63"/>
    </location>
</feature>
<evidence type="ECO:0000256" key="2">
    <source>
        <dbReference type="ARBA" id="ARBA00023015"/>
    </source>
</evidence>
<dbReference type="Pfam" id="PF00126">
    <property type="entry name" value="HTH_1"/>
    <property type="match status" value="1"/>
</dbReference>
<dbReference type="Pfam" id="PF03466">
    <property type="entry name" value="LysR_substrate"/>
    <property type="match status" value="1"/>
</dbReference>
<protein>
    <submittedName>
        <fullName evidence="6">Transcriptional regulator, LysR family</fullName>
    </submittedName>
</protein>
<dbReference type="InterPro" id="IPR036388">
    <property type="entry name" value="WH-like_DNA-bd_sf"/>
</dbReference>
<organism evidence="6 7">
    <name type="scientific">Acidithiobacillus caldus (strain ATCC 51756 / DSM 8584 / KU)</name>
    <dbReference type="NCBI Taxonomy" id="637389"/>
    <lineage>
        <taxon>Bacteria</taxon>
        <taxon>Pseudomonadati</taxon>
        <taxon>Pseudomonadota</taxon>
        <taxon>Acidithiobacillia</taxon>
        <taxon>Acidithiobacillales</taxon>
        <taxon>Acidithiobacillaceae</taxon>
        <taxon>Acidithiobacillus</taxon>
    </lineage>
</organism>
<dbReference type="GO" id="GO:0003700">
    <property type="term" value="F:DNA-binding transcription factor activity"/>
    <property type="evidence" value="ECO:0007669"/>
    <property type="project" value="InterPro"/>
</dbReference>
<keyword evidence="4" id="KW-0804">Transcription</keyword>
<dbReference type="PANTHER" id="PTHR30126:SF39">
    <property type="entry name" value="HTH-TYPE TRANSCRIPTIONAL REGULATOR CYSL"/>
    <property type="match status" value="1"/>
</dbReference>
<dbReference type="InterPro" id="IPR000847">
    <property type="entry name" value="LysR_HTH_N"/>
</dbReference>
<dbReference type="SUPFAM" id="SSF53850">
    <property type="entry name" value="Periplasmic binding protein-like II"/>
    <property type="match status" value="1"/>
</dbReference>
<dbReference type="KEGG" id="acz:Acaty_c1768"/>
<dbReference type="Proteomes" id="UP000005522">
    <property type="component" value="Chromosome"/>
</dbReference>
<dbReference type="RefSeq" id="WP_038472022.1">
    <property type="nucleotide sequence ID" value="NZ_CP005986.1"/>
</dbReference>
<evidence type="ECO:0000259" key="5">
    <source>
        <dbReference type="PROSITE" id="PS50931"/>
    </source>
</evidence>
<evidence type="ECO:0000313" key="6">
    <source>
        <dbReference type="EMBL" id="AIA55628.1"/>
    </source>
</evidence>
<dbReference type="AlphaFoldDB" id="A0A059ZVZ5"/>
<proteinExistence type="inferred from homology"/>
<dbReference type="eggNOG" id="COG0583">
    <property type="taxonomic scope" value="Bacteria"/>
</dbReference>
<dbReference type="GO" id="GO:0000976">
    <property type="term" value="F:transcription cis-regulatory region binding"/>
    <property type="evidence" value="ECO:0007669"/>
    <property type="project" value="TreeGrafter"/>
</dbReference>
<dbReference type="InterPro" id="IPR036390">
    <property type="entry name" value="WH_DNA-bd_sf"/>
</dbReference>
<dbReference type="SUPFAM" id="SSF46785">
    <property type="entry name" value="Winged helix' DNA-binding domain"/>
    <property type="match status" value="1"/>
</dbReference>
<dbReference type="EMBL" id="CP005986">
    <property type="protein sequence ID" value="AIA55628.1"/>
    <property type="molecule type" value="Genomic_DNA"/>
</dbReference>
<accession>A0A059ZVZ5</accession>
<reference evidence="6 7" key="1">
    <citation type="journal article" date="2009" name="J. Bacteriol.">
        <title>Draft genome sequence of the extremely acidophilic bacterium Acidithiobacillus caldus ATCC 51756 reveals metabolic versatility in the genus Acidithiobacillus.</title>
        <authorList>
            <person name="Valdes J."/>
            <person name="Quatrini R."/>
            <person name="Hallberg K."/>
            <person name="Dopson M."/>
            <person name="Valenzuela P.D."/>
            <person name="Holmes D.S."/>
        </authorList>
    </citation>
    <scope>NUCLEOTIDE SEQUENCE [LARGE SCALE GENOMIC DNA]</scope>
    <source>
        <strain evidence="7">ATCC 51756 / DSM 8584 / KU</strain>
    </source>
</reference>
<evidence type="ECO:0000313" key="7">
    <source>
        <dbReference type="Proteomes" id="UP000005522"/>
    </source>
</evidence>
<sequence>MAIPTPSLELLETFLVVAECGSVSKAAHILHRSQPAISERLQRLTELVGEPLYYGVGRGVRLTAAGEAYLAPARRLRDLKREWSDMVQRRRQLQEGVLKIAATNTVANYFLPQYLVRFRQDYPEVELQLRGGITDWSQYSLLDWDLFFLEEGTPMTGLPPHYAASPWLEDEILAIFPRGHAFAEKPNLDLADLASQPLVWRETQSGIRQRILQEFRKIGIEPSIRIEVNGVEAMGTAVAAGLGIGFITSTALRHRHDWAVESRRVGDPIHWTLYLVAPKTPYRSHTIARFLECLDPAK</sequence>
<keyword evidence="3" id="KW-0238">DNA-binding</keyword>
<dbReference type="HOGENOM" id="CLU_039613_6_1_6"/>
<dbReference type="PROSITE" id="PS50931">
    <property type="entry name" value="HTH_LYSR"/>
    <property type="match status" value="1"/>
</dbReference>
<dbReference type="PANTHER" id="PTHR30126">
    <property type="entry name" value="HTH-TYPE TRANSCRIPTIONAL REGULATOR"/>
    <property type="match status" value="1"/>
</dbReference>
<dbReference type="CDD" id="cd05466">
    <property type="entry name" value="PBP2_LTTR_substrate"/>
    <property type="match status" value="1"/>
</dbReference>
<evidence type="ECO:0000256" key="4">
    <source>
        <dbReference type="ARBA" id="ARBA00023163"/>
    </source>
</evidence>